<evidence type="ECO:0000313" key="1">
    <source>
        <dbReference type="EMBL" id="PFX24012.1"/>
    </source>
</evidence>
<protein>
    <submittedName>
        <fullName evidence="1">Uncharacterized protein</fullName>
    </submittedName>
</protein>
<proteinExistence type="predicted"/>
<sequence length="153" mass="17256">MPPLRRSTRLARQVVEVDGTSYACFLYLIMIDVSMTGATVTPCFHRGSHRSCFLRYRTTTDQCGYFRAPFAVPAAAAIPNEDVTNREQRQQAIRDLEALLEPGAIEERITKYCRIFPSSIPTMMRVWTKRGAGHGLGHGLPYGLLYGLPMVRF</sequence>
<dbReference type="Proteomes" id="UP000225706">
    <property type="component" value="Unassembled WGS sequence"/>
</dbReference>
<comment type="caution">
    <text evidence="1">The sequence shown here is derived from an EMBL/GenBank/DDBJ whole genome shotgun (WGS) entry which is preliminary data.</text>
</comment>
<accession>A0A2B4S662</accession>
<reference evidence="2" key="1">
    <citation type="journal article" date="2017" name="bioRxiv">
        <title>Comparative analysis of the genomes of Stylophora pistillata and Acropora digitifera provides evidence for extensive differences between species of corals.</title>
        <authorList>
            <person name="Voolstra C.R."/>
            <person name="Li Y."/>
            <person name="Liew Y.J."/>
            <person name="Baumgarten S."/>
            <person name="Zoccola D."/>
            <person name="Flot J.-F."/>
            <person name="Tambutte S."/>
            <person name="Allemand D."/>
            <person name="Aranda M."/>
        </authorList>
    </citation>
    <scope>NUCLEOTIDE SEQUENCE [LARGE SCALE GENOMIC DNA]</scope>
</reference>
<gene>
    <name evidence="1" type="ORF">AWC38_SpisGene11417</name>
</gene>
<name>A0A2B4S662_STYPI</name>
<dbReference type="AlphaFoldDB" id="A0A2B4S662"/>
<dbReference type="EMBL" id="LSMT01000189">
    <property type="protein sequence ID" value="PFX24012.1"/>
    <property type="molecule type" value="Genomic_DNA"/>
</dbReference>
<evidence type="ECO:0000313" key="2">
    <source>
        <dbReference type="Proteomes" id="UP000225706"/>
    </source>
</evidence>
<organism evidence="1 2">
    <name type="scientific">Stylophora pistillata</name>
    <name type="common">Smooth cauliflower coral</name>
    <dbReference type="NCBI Taxonomy" id="50429"/>
    <lineage>
        <taxon>Eukaryota</taxon>
        <taxon>Metazoa</taxon>
        <taxon>Cnidaria</taxon>
        <taxon>Anthozoa</taxon>
        <taxon>Hexacorallia</taxon>
        <taxon>Scleractinia</taxon>
        <taxon>Astrocoeniina</taxon>
        <taxon>Pocilloporidae</taxon>
        <taxon>Stylophora</taxon>
    </lineage>
</organism>
<keyword evidence="2" id="KW-1185">Reference proteome</keyword>